<dbReference type="PANTHER" id="PTHR30273:SF2">
    <property type="entry name" value="PROTEIN FECR"/>
    <property type="match status" value="1"/>
</dbReference>
<dbReference type="Pfam" id="PF04773">
    <property type="entry name" value="FecR"/>
    <property type="match status" value="1"/>
</dbReference>
<dbReference type="PANTHER" id="PTHR30273">
    <property type="entry name" value="PERIPLASMIC SIGNAL SENSOR AND SIGMA FACTOR ACTIVATOR FECR-RELATED"/>
    <property type="match status" value="1"/>
</dbReference>
<dbReference type="Proteomes" id="UP000183040">
    <property type="component" value="Unassembled WGS sequence"/>
</dbReference>
<dbReference type="InterPro" id="IPR012373">
    <property type="entry name" value="Ferrdict_sens_TM"/>
</dbReference>
<dbReference type="InterPro" id="IPR006860">
    <property type="entry name" value="FecR"/>
</dbReference>
<reference evidence="4 9" key="3">
    <citation type="journal article" date="2019" name="Nat. Med.">
        <title>A library of human gut bacterial isolates paired with longitudinal multiomics data enables mechanistic microbiome research.</title>
        <authorList>
            <person name="Poyet M."/>
            <person name="Groussin M."/>
            <person name="Gibbons S.M."/>
            <person name="Avila-Pacheco J."/>
            <person name="Jiang X."/>
            <person name="Kearney S.M."/>
            <person name="Perrotta A.R."/>
            <person name="Berdy B."/>
            <person name="Zhao S."/>
            <person name="Lieberman T.D."/>
            <person name="Swanson P.K."/>
            <person name="Smith M."/>
            <person name="Roesemann S."/>
            <person name="Alexander J.E."/>
            <person name="Rich S.A."/>
            <person name="Livny J."/>
            <person name="Vlamakis H."/>
            <person name="Clish C."/>
            <person name="Bullock K."/>
            <person name="Deik A."/>
            <person name="Scott J."/>
            <person name="Pierce K.A."/>
            <person name="Xavier R.J."/>
            <person name="Alm E.J."/>
        </authorList>
    </citation>
    <scope>NUCLEOTIDE SEQUENCE [LARGE SCALE GENOMIC DNA]</scope>
    <source>
        <strain evidence="4 9">BIOML-A7</strain>
    </source>
</reference>
<dbReference type="InterPro" id="IPR032508">
    <property type="entry name" value="FecR_C"/>
</dbReference>
<dbReference type="AlphaFoldDB" id="A0A1H4B1B4"/>
<proteinExistence type="predicted"/>
<evidence type="ECO:0000259" key="3">
    <source>
        <dbReference type="Pfam" id="PF16344"/>
    </source>
</evidence>
<dbReference type="RefSeq" id="WP_074705672.1">
    <property type="nucleotide sequence ID" value="NZ_FNRP01000006.1"/>
</dbReference>
<name>A0A1H4B1B4_9BACE</name>
<dbReference type="EMBL" id="QRYV01000015">
    <property type="protein sequence ID" value="RGV15683.1"/>
    <property type="molecule type" value="Genomic_DNA"/>
</dbReference>
<evidence type="ECO:0000313" key="9">
    <source>
        <dbReference type="Proteomes" id="UP000471447"/>
    </source>
</evidence>
<feature type="domain" description="Protein FecR C-terminal" evidence="3">
    <location>
        <begin position="322"/>
        <end position="391"/>
    </location>
</feature>
<evidence type="ECO:0000256" key="1">
    <source>
        <dbReference type="SAM" id="Phobius"/>
    </source>
</evidence>
<protein>
    <submittedName>
        <fullName evidence="6">FecR family protein</fullName>
    </submittedName>
</protein>
<feature type="transmembrane region" description="Helical" evidence="1">
    <location>
        <begin position="84"/>
        <end position="106"/>
    </location>
</feature>
<feature type="domain" description="FecR protein" evidence="2">
    <location>
        <begin position="186"/>
        <end position="278"/>
    </location>
</feature>
<reference evidence="5 8" key="2">
    <citation type="submission" date="2018-08" db="EMBL/GenBank/DDBJ databases">
        <title>A genome reference for cultivated species of the human gut microbiota.</title>
        <authorList>
            <person name="Zou Y."/>
            <person name="Xue W."/>
            <person name="Luo G."/>
        </authorList>
    </citation>
    <scope>NUCLEOTIDE SEQUENCE [LARGE SCALE GENOMIC DNA]</scope>
    <source>
        <strain evidence="5 8">AF14-7</strain>
    </source>
</reference>
<dbReference type="EMBL" id="WDCG01000003">
    <property type="protein sequence ID" value="KAB6426557.1"/>
    <property type="molecule type" value="Genomic_DNA"/>
</dbReference>
<sequence>MERKRNINSVIHDQLLGQLSEEEKKRLQAWIESSLENKKNYECLMQDTELSERYRQFATVDEEQAWEIFQEKHFQVRRIYRRMLWKYAAILMIPIIIGAAIWMGMWRNADIGPVRAQDDQLAMLRSEKMGKQKATLVLPGGQEVELKSVTNQSLQDSAILSVPSSKVVKETQSENEEISVTDNNKLVTYDDSEFWLTFEDGTKVHLNYNTTLKYPSHFSAVSRTVYLDGEAYFQIAKDDKRPFRVITANGIVKQYGTSFNVNTHVAGVTKVVLVEGSISVLPNQGDEHKIHPGELAVLNGVTQEVQISKVDIEPYIAWNSGRFVFDNCSLETLMEVISRWYDKKVMFEDEDIKTIRFTGDLDRYGSIIPILKAIQRVTHLKMDVEGEAIIIRRE</sequence>
<dbReference type="Proteomes" id="UP000283369">
    <property type="component" value="Unassembled WGS sequence"/>
</dbReference>
<dbReference type="Gene3D" id="3.55.50.30">
    <property type="match status" value="1"/>
</dbReference>
<reference evidence="6 7" key="1">
    <citation type="submission" date="2016-10" db="EMBL/GenBank/DDBJ databases">
        <authorList>
            <person name="de Groot N.N."/>
        </authorList>
    </citation>
    <scope>NUCLEOTIDE SEQUENCE [LARGE SCALE GENOMIC DNA]</scope>
    <source>
        <strain evidence="6 7">NLAE-zl-G339</strain>
    </source>
</reference>
<evidence type="ECO:0000313" key="7">
    <source>
        <dbReference type="Proteomes" id="UP000183040"/>
    </source>
</evidence>
<keyword evidence="1" id="KW-1133">Transmembrane helix</keyword>
<accession>A0A1H4B1B4</accession>
<evidence type="ECO:0000313" key="8">
    <source>
        <dbReference type="Proteomes" id="UP000283369"/>
    </source>
</evidence>
<evidence type="ECO:0000313" key="6">
    <source>
        <dbReference type="EMBL" id="SEA41931.1"/>
    </source>
</evidence>
<keyword evidence="1" id="KW-0812">Transmembrane</keyword>
<gene>
    <name evidence="5" type="ORF">DWW25_07870</name>
    <name evidence="4" type="ORF">GAZ26_04350</name>
    <name evidence="6" type="ORF">SAMN04487924_10616</name>
</gene>
<evidence type="ECO:0000259" key="2">
    <source>
        <dbReference type="Pfam" id="PF04773"/>
    </source>
</evidence>
<dbReference type="EMBL" id="FNRP01000006">
    <property type="protein sequence ID" value="SEA41931.1"/>
    <property type="molecule type" value="Genomic_DNA"/>
</dbReference>
<dbReference type="GO" id="GO:0016989">
    <property type="term" value="F:sigma factor antagonist activity"/>
    <property type="evidence" value="ECO:0007669"/>
    <property type="project" value="TreeGrafter"/>
</dbReference>
<organism evidence="6 7">
    <name type="scientific">Bacteroides xylanisolvens</name>
    <dbReference type="NCBI Taxonomy" id="371601"/>
    <lineage>
        <taxon>Bacteria</taxon>
        <taxon>Pseudomonadati</taxon>
        <taxon>Bacteroidota</taxon>
        <taxon>Bacteroidia</taxon>
        <taxon>Bacteroidales</taxon>
        <taxon>Bacteroidaceae</taxon>
        <taxon>Bacteroides</taxon>
    </lineage>
</organism>
<evidence type="ECO:0000313" key="5">
    <source>
        <dbReference type="EMBL" id="RGV15683.1"/>
    </source>
</evidence>
<dbReference type="Gene3D" id="2.60.120.1440">
    <property type="match status" value="1"/>
</dbReference>
<dbReference type="Proteomes" id="UP000471447">
    <property type="component" value="Unassembled WGS sequence"/>
</dbReference>
<evidence type="ECO:0000313" key="4">
    <source>
        <dbReference type="EMBL" id="KAB6426557.1"/>
    </source>
</evidence>
<keyword evidence="1" id="KW-0472">Membrane</keyword>
<dbReference type="Pfam" id="PF16344">
    <property type="entry name" value="FecR_C"/>
    <property type="match status" value="1"/>
</dbReference>